<dbReference type="OMA" id="DATENWI"/>
<evidence type="ECO:0000313" key="4">
    <source>
        <dbReference type="Proteomes" id="UP000028760"/>
    </source>
</evidence>
<reference evidence="4" key="1">
    <citation type="submission" date="2013-10" db="EMBL/GenBank/DDBJ databases">
        <authorList>
            <person name="Schartl M."/>
            <person name="Warren W."/>
        </authorList>
    </citation>
    <scope>NUCLEOTIDE SEQUENCE [LARGE SCALE GENOMIC DNA]</scope>
    <source>
        <strain evidence="4">female</strain>
    </source>
</reference>
<organism evidence="3 4">
    <name type="scientific">Poecilia formosa</name>
    <name type="common">Amazon molly</name>
    <name type="synonym">Limia formosa</name>
    <dbReference type="NCBI Taxonomy" id="48698"/>
    <lineage>
        <taxon>Eukaryota</taxon>
        <taxon>Metazoa</taxon>
        <taxon>Chordata</taxon>
        <taxon>Craniata</taxon>
        <taxon>Vertebrata</taxon>
        <taxon>Euteleostomi</taxon>
        <taxon>Actinopterygii</taxon>
        <taxon>Neopterygii</taxon>
        <taxon>Teleostei</taxon>
        <taxon>Neoteleostei</taxon>
        <taxon>Acanthomorphata</taxon>
        <taxon>Ovalentaria</taxon>
        <taxon>Atherinomorphae</taxon>
        <taxon>Cyprinodontiformes</taxon>
        <taxon>Poeciliidae</taxon>
        <taxon>Poeciliinae</taxon>
        <taxon>Poecilia</taxon>
    </lineage>
</organism>
<sequence>NKDRKKDKKDEKSVASKEVVAKANSSRSETDMAARDMGSTPDEEKIDLSSAQLQTSINGVKATLDKVLTRVAEAENRISQTEDAISELKQLTKQLKGDNEFLKKKIDQLENYSSRNNIRVLGLKEGSEVMDPVKFFTTWIPELLGAGGPAAQRLEVKIERAHRTGTMEPRPGEPPRTTPKPVLVRLLRFQDCEKILALAKKRGNVSFDNRKMSFFPDMSPELARRRKQLVPALQAISKK</sequence>
<evidence type="ECO:0000256" key="2">
    <source>
        <dbReference type="SAM" id="MobiDB-lite"/>
    </source>
</evidence>
<dbReference type="STRING" id="48698.ENSPFOP00000021009"/>
<dbReference type="GeneTree" id="ENSGT00940000175351"/>
<dbReference type="Ensembl" id="ENSPFOT00000021037.2">
    <property type="protein sequence ID" value="ENSPFOP00000021009.2"/>
    <property type="gene ID" value="ENSPFOG00000020887.2"/>
</dbReference>
<feature type="compositionally biased region" description="Basic and acidic residues" evidence="2">
    <location>
        <begin position="1"/>
        <end position="15"/>
    </location>
</feature>
<name>A0A087YSK6_POEFO</name>
<dbReference type="InterPro" id="IPR004244">
    <property type="entry name" value="Transposase_22"/>
</dbReference>
<dbReference type="Proteomes" id="UP000028760">
    <property type="component" value="Unassembled WGS sequence"/>
</dbReference>
<dbReference type="AlphaFoldDB" id="A0A087YSK6"/>
<keyword evidence="1" id="KW-0175">Coiled coil</keyword>
<protein>
    <recommendedName>
        <fullName evidence="5">L1 transposable element RRM domain-containing protein</fullName>
    </recommendedName>
</protein>
<evidence type="ECO:0008006" key="5">
    <source>
        <dbReference type="Google" id="ProtNLM"/>
    </source>
</evidence>
<feature type="coiled-coil region" evidence="1">
    <location>
        <begin position="57"/>
        <end position="112"/>
    </location>
</feature>
<dbReference type="PANTHER" id="PTHR11505">
    <property type="entry name" value="L1 TRANSPOSABLE ELEMENT-RELATED"/>
    <property type="match status" value="1"/>
</dbReference>
<reference evidence="3" key="2">
    <citation type="submission" date="2025-08" db="UniProtKB">
        <authorList>
            <consortium name="Ensembl"/>
        </authorList>
    </citation>
    <scope>IDENTIFICATION</scope>
</reference>
<dbReference type="Gene3D" id="3.30.70.1820">
    <property type="entry name" value="L1 transposable element, RRM domain"/>
    <property type="match status" value="1"/>
</dbReference>
<feature type="region of interest" description="Disordered" evidence="2">
    <location>
        <begin position="1"/>
        <end position="44"/>
    </location>
</feature>
<evidence type="ECO:0000313" key="3">
    <source>
        <dbReference type="Ensembl" id="ENSPFOP00000021009.2"/>
    </source>
</evidence>
<dbReference type="EMBL" id="AYCK01022058">
    <property type="status" value="NOT_ANNOTATED_CDS"/>
    <property type="molecule type" value="Genomic_DNA"/>
</dbReference>
<reference evidence="3" key="3">
    <citation type="submission" date="2025-09" db="UniProtKB">
        <authorList>
            <consortium name="Ensembl"/>
        </authorList>
    </citation>
    <scope>IDENTIFICATION</scope>
</reference>
<accession>A0A087YSK6</accession>
<keyword evidence="4" id="KW-1185">Reference proteome</keyword>
<evidence type="ECO:0000256" key="1">
    <source>
        <dbReference type="SAM" id="Coils"/>
    </source>
</evidence>
<proteinExistence type="predicted"/>